<evidence type="ECO:0000313" key="5">
    <source>
        <dbReference type="Proteomes" id="UP001597111"/>
    </source>
</evidence>
<dbReference type="PANTHER" id="PTHR43877">
    <property type="entry name" value="AMINOALKYLPHOSPHONATE N-ACETYLTRANSFERASE-RELATED-RELATED"/>
    <property type="match status" value="1"/>
</dbReference>
<dbReference type="EMBL" id="JBHUDH010000101">
    <property type="protein sequence ID" value="MFD1526486.1"/>
    <property type="molecule type" value="Genomic_DNA"/>
</dbReference>
<dbReference type="PANTHER" id="PTHR43877:SF1">
    <property type="entry name" value="ACETYLTRANSFERASE"/>
    <property type="match status" value="1"/>
</dbReference>
<evidence type="ECO:0000313" key="4">
    <source>
        <dbReference type="EMBL" id="MFD1526486.1"/>
    </source>
</evidence>
<dbReference type="InterPro" id="IPR050832">
    <property type="entry name" value="Bact_Acetyltransf"/>
</dbReference>
<dbReference type="InterPro" id="IPR016181">
    <property type="entry name" value="Acyl_CoA_acyltransferase"/>
</dbReference>
<dbReference type="GO" id="GO:0016746">
    <property type="term" value="F:acyltransferase activity"/>
    <property type="evidence" value="ECO:0007669"/>
    <property type="project" value="UniProtKB-KW"/>
</dbReference>
<dbReference type="RefSeq" id="WP_379733002.1">
    <property type="nucleotide sequence ID" value="NZ_JBHSWZ010000507.1"/>
</dbReference>
<name>A0ABD6B7G0_9EURY</name>
<sequence length="156" mass="18097">MEIRPLHDSEVPAFVDELWVPFCREMAEHDPYHALADEYREGVIEFRRERLTDEDRIDRVAVVDGELAGFVSAEVQEAPPVFAHDDTAHVNEIYVRPTFRREGVADELMAAAESWGEKRDCAHVTLTVDAWNESAQALYEERSYDVKRYTMRKPLE</sequence>
<keyword evidence="5" id="KW-1185">Reference proteome</keyword>
<comment type="caution">
    <text evidence="4">The sequence shown here is derived from an EMBL/GenBank/DDBJ whole genome shotgun (WGS) entry which is preliminary data.</text>
</comment>
<evidence type="ECO:0000256" key="2">
    <source>
        <dbReference type="ARBA" id="ARBA00023315"/>
    </source>
</evidence>
<proteinExistence type="predicted"/>
<dbReference type="SUPFAM" id="SSF55729">
    <property type="entry name" value="Acyl-CoA N-acyltransferases (Nat)"/>
    <property type="match status" value="1"/>
</dbReference>
<evidence type="ECO:0000259" key="3">
    <source>
        <dbReference type="PROSITE" id="PS51186"/>
    </source>
</evidence>
<feature type="domain" description="N-acetyltransferase" evidence="3">
    <location>
        <begin position="21"/>
        <end position="156"/>
    </location>
</feature>
<keyword evidence="1 4" id="KW-0808">Transferase</keyword>
<reference evidence="4 5" key="1">
    <citation type="journal article" date="2019" name="Int. J. Syst. Evol. Microbiol.">
        <title>The Global Catalogue of Microorganisms (GCM) 10K type strain sequencing project: providing services to taxonomists for standard genome sequencing and annotation.</title>
        <authorList>
            <consortium name="The Broad Institute Genomics Platform"/>
            <consortium name="The Broad Institute Genome Sequencing Center for Infectious Disease"/>
            <person name="Wu L."/>
            <person name="Ma J."/>
        </authorList>
    </citation>
    <scope>NUCLEOTIDE SEQUENCE [LARGE SCALE GENOMIC DNA]</scope>
    <source>
        <strain evidence="4 5">CGMCC 1.12285</strain>
    </source>
</reference>
<dbReference type="InterPro" id="IPR000182">
    <property type="entry name" value="GNAT_dom"/>
</dbReference>
<dbReference type="EC" id="2.3.1.-" evidence="4"/>
<dbReference type="Pfam" id="PF00583">
    <property type="entry name" value="Acetyltransf_1"/>
    <property type="match status" value="1"/>
</dbReference>
<accession>A0ABD6B7G0</accession>
<dbReference type="AlphaFoldDB" id="A0ABD6B7G0"/>
<dbReference type="Proteomes" id="UP001597111">
    <property type="component" value="Unassembled WGS sequence"/>
</dbReference>
<gene>
    <name evidence="4" type="ORF">ACFR9S_09270</name>
</gene>
<organism evidence="4 5">
    <name type="scientific">Halolamina salina</name>
    <dbReference type="NCBI Taxonomy" id="1220023"/>
    <lineage>
        <taxon>Archaea</taxon>
        <taxon>Methanobacteriati</taxon>
        <taxon>Methanobacteriota</taxon>
        <taxon>Stenosarchaea group</taxon>
        <taxon>Halobacteria</taxon>
        <taxon>Halobacteriales</taxon>
        <taxon>Haloferacaceae</taxon>
    </lineage>
</organism>
<protein>
    <submittedName>
        <fullName evidence="4">GNAT family N-acetyltransferase</fullName>
        <ecNumber evidence="4">2.3.1.-</ecNumber>
    </submittedName>
</protein>
<keyword evidence="2 4" id="KW-0012">Acyltransferase</keyword>
<evidence type="ECO:0000256" key="1">
    <source>
        <dbReference type="ARBA" id="ARBA00022679"/>
    </source>
</evidence>
<dbReference type="Gene3D" id="3.40.630.30">
    <property type="match status" value="1"/>
</dbReference>
<dbReference type="PROSITE" id="PS51186">
    <property type="entry name" value="GNAT"/>
    <property type="match status" value="1"/>
</dbReference>
<dbReference type="CDD" id="cd04301">
    <property type="entry name" value="NAT_SF"/>
    <property type="match status" value="1"/>
</dbReference>